<comment type="caution">
    <text evidence="3">The sequence shown here is derived from an EMBL/GenBank/DDBJ whole genome shotgun (WGS) entry which is preliminary data.</text>
</comment>
<dbReference type="PRINTS" id="PR00080">
    <property type="entry name" value="SDRFAMILY"/>
</dbReference>
<evidence type="ECO:0000313" key="3">
    <source>
        <dbReference type="EMBL" id="MFC5290103.1"/>
    </source>
</evidence>
<dbReference type="EC" id="1.1.1.-" evidence="3"/>
<dbReference type="PANTHER" id="PTHR43975">
    <property type="entry name" value="ZGC:101858"/>
    <property type="match status" value="1"/>
</dbReference>
<evidence type="ECO:0000313" key="4">
    <source>
        <dbReference type="Proteomes" id="UP001596157"/>
    </source>
</evidence>
<keyword evidence="4" id="KW-1185">Reference proteome</keyword>
<name>A0ABW0EUK5_9PSEU</name>
<dbReference type="InterPro" id="IPR057326">
    <property type="entry name" value="KR_dom"/>
</dbReference>
<evidence type="ECO:0000259" key="2">
    <source>
        <dbReference type="SMART" id="SM00822"/>
    </source>
</evidence>
<proteinExistence type="inferred from homology"/>
<sequence>MGLHGKAVVVTGAGTGIGAATAIAVAARGASVALVGRRRDALEDTAAAARDRGARQVVVIAADLAVDADVERVAEIALAELDGVDGLVNNAGVGRFAPLREADVADLRYMFDLHVTAPAQLIQAFLPSLVRRRGSVVNVTSVAGSLAAPERSFYGATKAAANHLTRSLAKELAPAVRVNAVVPGPVDTPIYDQLPLSADGLADFRAALVAATPAGRFGTPEEVAPWICALLDTSAAWMTGVLLPVDGGRCA</sequence>
<dbReference type="GO" id="GO:0016491">
    <property type="term" value="F:oxidoreductase activity"/>
    <property type="evidence" value="ECO:0007669"/>
    <property type="project" value="UniProtKB-KW"/>
</dbReference>
<dbReference type="SMART" id="SM00822">
    <property type="entry name" value="PKS_KR"/>
    <property type="match status" value="1"/>
</dbReference>
<gene>
    <name evidence="3" type="ORF">ACFPM7_23865</name>
</gene>
<dbReference type="InterPro" id="IPR036291">
    <property type="entry name" value="NAD(P)-bd_dom_sf"/>
</dbReference>
<dbReference type="PROSITE" id="PS00061">
    <property type="entry name" value="ADH_SHORT"/>
    <property type="match status" value="1"/>
</dbReference>
<dbReference type="RefSeq" id="WP_378249976.1">
    <property type="nucleotide sequence ID" value="NZ_JBHSKF010000014.1"/>
</dbReference>
<dbReference type="SUPFAM" id="SSF51735">
    <property type="entry name" value="NAD(P)-binding Rossmann-fold domains"/>
    <property type="match status" value="1"/>
</dbReference>
<dbReference type="InterPro" id="IPR002347">
    <property type="entry name" value="SDR_fam"/>
</dbReference>
<reference evidence="4" key="1">
    <citation type="journal article" date="2019" name="Int. J. Syst. Evol. Microbiol.">
        <title>The Global Catalogue of Microorganisms (GCM) 10K type strain sequencing project: providing services to taxonomists for standard genome sequencing and annotation.</title>
        <authorList>
            <consortium name="The Broad Institute Genomics Platform"/>
            <consortium name="The Broad Institute Genome Sequencing Center for Infectious Disease"/>
            <person name="Wu L."/>
            <person name="Ma J."/>
        </authorList>
    </citation>
    <scope>NUCLEOTIDE SEQUENCE [LARGE SCALE GENOMIC DNA]</scope>
    <source>
        <strain evidence="4">CCUG 59778</strain>
    </source>
</reference>
<dbReference type="PANTHER" id="PTHR43975:SF2">
    <property type="entry name" value="EG:BACR7A4.14 PROTEIN-RELATED"/>
    <property type="match status" value="1"/>
</dbReference>
<dbReference type="CDD" id="cd05233">
    <property type="entry name" value="SDR_c"/>
    <property type="match status" value="1"/>
</dbReference>
<protein>
    <submittedName>
        <fullName evidence="3">SDR family NAD(P)-dependent oxidoreductase</fullName>
        <ecNumber evidence="3">1.1.1.-</ecNumber>
    </submittedName>
</protein>
<organism evidence="3 4">
    <name type="scientific">Actinokineospora guangxiensis</name>
    <dbReference type="NCBI Taxonomy" id="1490288"/>
    <lineage>
        <taxon>Bacteria</taxon>
        <taxon>Bacillati</taxon>
        <taxon>Actinomycetota</taxon>
        <taxon>Actinomycetes</taxon>
        <taxon>Pseudonocardiales</taxon>
        <taxon>Pseudonocardiaceae</taxon>
        <taxon>Actinokineospora</taxon>
    </lineage>
</organism>
<accession>A0ABW0EUK5</accession>
<dbReference type="InterPro" id="IPR020904">
    <property type="entry name" value="Sc_DH/Rdtase_CS"/>
</dbReference>
<keyword evidence="3" id="KW-0560">Oxidoreductase</keyword>
<comment type="similarity">
    <text evidence="1">Belongs to the short-chain dehydrogenases/reductases (SDR) family.</text>
</comment>
<dbReference type="Proteomes" id="UP001596157">
    <property type="component" value="Unassembled WGS sequence"/>
</dbReference>
<feature type="domain" description="Ketoreductase" evidence="2">
    <location>
        <begin position="6"/>
        <end position="184"/>
    </location>
</feature>
<evidence type="ECO:0000256" key="1">
    <source>
        <dbReference type="ARBA" id="ARBA00006484"/>
    </source>
</evidence>
<dbReference type="EMBL" id="JBHSKF010000014">
    <property type="protein sequence ID" value="MFC5290103.1"/>
    <property type="molecule type" value="Genomic_DNA"/>
</dbReference>
<dbReference type="Pfam" id="PF13561">
    <property type="entry name" value="adh_short_C2"/>
    <property type="match status" value="1"/>
</dbReference>
<dbReference type="PRINTS" id="PR00081">
    <property type="entry name" value="GDHRDH"/>
</dbReference>
<dbReference type="Gene3D" id="3.40.50.720">
    <property type="entry name" value="NAD(P)-binding Rossmann-like Domain"/>
    <property type="match status" value="1"/>
</dbReference>